<evidence type="ECO:0000313" key="2">
    <source>
        <dbReference type="EMBL" id="UYQ92762.1"/>
    </source>
</evidence>
<dbReference type="SUPFAM" id="SSF56935">
    <property type="entry name" value="Porins"/>
    <property type="match status" value="1"/>
</dbReference>
<dbReference type="Gene3D" id="2.170.130.10">
    <property type="entry name" value="TonB-dependent receptor, plug domain"/>
    <property type="match status" value="1"/>
</dbReference>
<accession>A0ABY6J3J1</accession>
<dbReference type="Proteomes" id="UP001162741">
    <property type="component" value="Chromosome"/>
</dbReference>
<dbReference type="EMBL" id="CP107006">
    <property type="protein sequence ID" value="UYQ92762.1"/>
    <property type="molecule type" value="Genomic_DNA"/>
</dbReference>
<evidence type="ECO:0000256" key="1">
    <source>
        <dbReference type="SAM" id="SignalP"/>
    </source>
</evidence>
<gene>
    <name evidence="2" type="ORF">MKQ68_22030</name>
</gene>
<feature type="chain" id="PRO_5046211355" description="TonB-dependent receptor plug domain-containing protein" evidence="1">
    <location>
        <begin position="22"/>
        <end position="190"/>
    </location>
</feature>
<organism evidence="2 3">
    <name type="scientific">Chitinophaga horti</name>
    <dbReference type="NCBI Taxonomy" id="2920382"/>
    <lineage>
        <taxon>Bacteria</taxon>
        <taxon>Pseudomonadati</taxon>
        <taxon>Bacteroidota</taxon>
        <taxon>Chitinophagia</taxon>
        <taxon>Chitinophagales</taxon>
        <taxon>Chitinophagaceae</taxon>
        <taxon>Chitinophaga</taxon>
    </lineage>
</organism>
<dbReference type="RefSeq" id="WP_264280969.1">
    <property type="nucleotide sequence ID" value="NZ_CP107006.1"/>
</dbReference>
<sequence length="190" mass="20552">MKLFSTLFVLFGITVSASAQSQDSLQRTPIHRHSAPPLYIVNGVYCPGNLDGIKPESIVSIDVLKNHAAALKYGDISSNGVLLIVTNTQTSEGVSLDKAVDEFFGSRLTNITEYAIDGLLANVHNIKIHTADVKKIEFLRKGDQLRANLITFTDVASARPPVMPPVNKNAKPGEIMIRGMATVPAVNQID</sequence>
<dbReference type="InterPro" id="IPR037066">
    <property type="entry name" value="Plug_dom_sf"/>
</dbReference>
<evidence type="ECO:0000313" key="3">
    <source>
        <dbReference type="Proteomes" id="UP001162741"/>
    </source>
</evidence>
<reference evidence="2" key="1">
    <citation type="submission" date="2022-10" db="EMBL/GenBank/DDBJ databases">
        <title>Chitinophaga sp. nov., isolated from soil.</title>
        <authorList>
            <person name="Jeon C.O."/>
        </authorList>
    </citation>
    <scope>NUCLEOTIDE SEQUENCE</scope>
    <source>
        <strain evidence="2">R8</strain>
    </source>
</reference>
<protein>
    <recommendedName>
        <fullName evidence="4">TonB-dependent receptor plug domain-containing protein</fullName>
    </recommendedName>
</protein>
<keyword evidence="3" id="KW-1185">Reference proteome</keyword>
<feature type="signal peptide" evidence="1">
    <location>
        <begin position="1"/>
        <end position="21"/>
    </location>
</feature>
<evidence type="ECO:0008006" key="4">
    <source>
        <dbReference type="Google" id="ProtNLM"/>
    </source>
</evidence>
<proteinExistence type="predicted"/>
<keyword evidence="1" id="KW-0732">Signal</keyword>
<name>A0ABY6J3J1_9BACT</name>